<reference evidence="5" key="1">
    <citation type="journal article" date="2020" name="mSystems">
        <title>Genome- and Community-Level Interaction Insights into Carbon Utilization and Element Cycling Functions of Hydrothermarchaeota in Hydrothermal Sediment.</title>
        <authorList>
            <person name="Zhou Z."/>
            <person name="Liu Y."/>
            <person name="Xu W."/>
            <person name="Pan J."/>
            <person name="Luo Z.H."/>
            <person name="Li M."/>
        </authorList>
    </citation>
    <scope>NUCLEOTIDE SEQUENCE [LARGE SCALE GENOMIC DNA]</scope>
    <source>
        <strain evidence="5">SpSt-1259</strain>
    </source>
</reference>
<dbReference type="AlphaFoldDB" id="A0A7C2YZD0"/>
<dbReference type="InterPro" id="IPR046928">
    <property type="entry name" value="SDO1/SBDS_C"/>
</dbReference>
<comment type="similarity">
    <text evidence="1">Belongs to the SDO1/SBDS family.</text>
</comment>
<feature type="domain" description="Ribosome maturation protein SDO1/SBDS C-terminal" evidence="4">
    <location>
        <begin position="164"/>
        <end position="231"/>
    </location>
</feature>
<name>A0A7C2YZD0_9CREN</name>
<sequence>MSSKDYIVAKYDSKGKHFEILVDPSLAFQYRESGKPNIEEVVKSDFIYKDVRKGLKASPEEIRSVFGTEDMRVIAEKILKEGELQLTTEQRRKMLESKRKLIVTYISRNAIDPKTKLPIPPQRIEKAMEEARVGVDLYKSVEEQALSTVKAISRLIPIKIAKALLEVTIPPEYSSKAFNEAKNLGITHRVMWKNDGSVTFELEIPAGMQEDVIDKLNKLTKGEVNVKVLKVE</sequence>
<dbReference type="PANTHER" id="PTHR10927">
    <property type="entry name" value="RIBOSOME MATURATION PROTEIN SBDS"/>
    <property type="match status" value="1"/>
</dbReference>
<proteinExistence type="inferred from homology"/>
<dbReference type="Pfam" id="PF20268">
    <property type="entry name" value="SBDS_C"/>
    <property type="match status" value="1"/>
</dbReference>
<evidence type="ECO:0000259" key="2">
    <source>
        <dbReference type="Pfam" id="PF01172"/>
    </source>
</evidence>
<dbReference type="InterPro" id="IPR019783">
    <property type="entry name" value="SDO1/SBDS_N"/>
</dbReference>
<accession>A0A7C2YZD0</accession>
<comment type="caution">
    <text evidence="5">The sequence shown here is derived from an EMBL/GenBank/DDBJ whole genome shotgun (WGS) entry which is preliminary data.</text>
</comment>
<dbReference type="EMBL" id="DSFE01000046">
    <property type="protein sequence ID" value="HEU97613.1"/>
    <property type="molecule type" value="Genomic_DNA"/>
</dbReference>
<evidence type="ECO:0000259" key="3">
    <source>
        <dbReference type="Pfam" id="PF09377"/>
    </source>
</evidence>
<dbReference type="InterPro" id="IPR018978">
    <property type="entry name" value="SDO1/SBDS_central"/>
</dbReference>
<dbReference type="Proteomes" id="UP000885664">
    <property type="component" value="Unassembled WGS sequence"/>
</dbReference>
<dbReference type="Gene3D" id="1.10.10.900">
    <property type="entry name" value="SBDS protein C-terminal domain, subdomain 1"/>
    <property type="match status" value="1"/>
</dbReference>
<dbReference type="Gene3D" id="3.30.70.240">
    <property type="match status" value="1"/>
</dbReference>
<dbReference type="Gene3D" id="3.30.1250.10">
    <property type="entry name" value="Ribosome maturation protein SBDS, N-terminal domain"/>
    <property type="match status" value="1"/>
</dbReference>
<dbReference type="Pfam" id="PF01172">
    <property type="entry name" value="SBDS_N"/>
    <property type="match status" value="1"/>
</dbReference>
<dbReference type="InterPro" id="IPR035647">
    <property type="entry name" value="EFG_III/V"/>
</dbReference>
<dbReference type="PANTHER" id="PTHR10927:SF4">
    <property type="entry name" value="RIBOSOME MATURATION PROTEIN SDO1 HOMOLOG"/>
    <property type="match status" value="1"/>
</dbReference>
<gene>
    <name evidence="5" type="ORF">ENO36_02000</name>
</gene>
<feature type="domain" description="Ribosome maturation protein SDO1/SBDS central" evidence="3">
    <location>
        <begin position="101"/>
        <end position="161"/>
    </location>
</feature>
<dbReference type="InterPro" id="IPR039100">
    <property type="entry name" value="Sdo1/SBDS-like"/>
</dbReference>
<dbReference type="SUPFAM" id="SSF89895">
    <property type="entry name" value="FYSH domain"/>
    <property type="match status" value="1"/>
</dbReference>
<dbReference type="InterPro" id="IPR036786">
    <property type="entry name" value="Ribosome_mat_SBDS_N_sf"/>
</dbReference>
<dbReference type="InterPro" id="IPR002140">
    <property type="entry name" value="Sdo1/SBDS"/>
</dbReference>
<evidence type="ECO:0000256" key="1">
    <source>
        <dbReference type="ARBA" id="ARBA00007433"/>
    </source>
</evidence>
<dbReference type="InterPro" id="IPR037188">
    <property type="entry name" value="Sdo1/SBDS_central_sf"/>
</dbReference>
<evidence type="ECO:0000259" key="4">
    <source>
        <dbReference type="Pfam" id="PF20268"/>
    </source>
</evidence>
<dbReference type="GO" id="GO:0042256">
    <property type="term" value="P:cytosolic ribosome assembly"/>
    <property type="evidence" value="ECO:0007669"/>
    <property type="project" value="InterPro"/>
</dbReference>
<evidence type="ECO:0000313" key="5">
    <source>
        <dbReference type="EMBL" id="HEU97613.1"/>
    </source>
</evidence>
<dbReference type="SUPFAM" id="SSF54980">
    <property type="entry name" value="EF-G C-terminal domain-like"/>
    <property type="match status" value="1"/>
</dbReference>
<organism evidence="5">
    <name type="scientific">Fervidicoccus fontis</name>
    <dbReference type="NCBI Taxonomy" id="683846"/>
    <lineage>
        <taxon>Archaea</taxon>
        <taxon>Thermoproteota</taxon>
        <taxon>Thermoprotei</taxon>
        <taxon>Fervidicoccales</taxon>
        <taxon>Fervidicoccaceae</taxon>
        <taxon>Fervidicoccus</taxon>
    </lineage>
</organism>
<protein>
    <submittedName>
        <fullName evidence="5">Ribosome assembly factor SBDS</fullName>
    </submittedName>
</protein>
<dbReference type="NCBIfam" id="TIGR00291">
    <property type="entry name" value="RNA_SBDS"/>
    <property type="match status" value="1"/>
</dbReference>
<feature type="domain" description="Ribosome maturation protein SDO1/SBDS N-terminal" evidence="2">
    <location>
        <begin position="7"/>
        <end position="92"/>
    </location>
</feature>
<dbReference type="Pfam" id="PF09377">
    <property type="entry name" value="SBDS_domain_II"/>
    <property type="match status" value="1"/>
</dbReference>
<dbReference type="SUPFAM" id="SSF109728">
    <property type="entry name" value="Hypothetical protein AF0491, middle domain"/>
    <property type="match status" value="1"/>
</dbReference>